<evidence type="ECO:0000313" key="2">
    <source>
        <dbReference type="EMBL" id="MBX8631798.1"/>
    </source>
</evidence>
<proteinExistence type="predicted"/>
<evidence type="ECO:0000259" key="1">
    <source>
        <dbReference type="Pfam" id="PF00535"/>
    </source>
</evidence>
<dbReference type="Gene3D" id="3.90.550.10">
    <property type="entry name" value="Spore Coat Polysaccharide Biosynthesis Protein SpsA, Chain A"/>
    <property type="match status" value="1"/>
</dbReference>
<dbReference type="PANTHER" id="PTHR43685:SF2">
    <property type="entry name" value="GLYCOSYLTRANSFERASE 2-LIKE DOMAIN-CONTAINING PROTEIN"/>
    <property type="match status" value="1"/>
</dbReference>
<organism evidence="2 3">
    <name type="scientific">Candidatus Sysuiplasma superficiale</name>
    <dbReference type="NCBI Taxonomy" id="2823368"/>
    <lineage>
        <taxon>Archaea</taxon>
        <taxon>Methanobacteriati</taxon>
        <taxon>Thermoplasmatota</taxon>
        <taxon>Thermoplasmata</taxon>
        <taxon>Candidatus Sysuiplasmatales</taxon>
        <taxon>Candidatus Sysuiplasmataceae</taxon>
        <taxon>Candidatus Sysuiplasma</taxon>
    </lineage>
</organism>
<dbReference type="Pfam" id="PF00535">
    <property type="entry name" value="Glycos_transf_2"/>
    <property type="match status" value="1"/>
</dbReference>
<dbReference type="AlphaFoldDB" id="A0A8J8CAV4"/>
<protein>
    <submittedName>
        <fullName evidence="2">Glycosyltransferase family 2 protein</fullName>
    </submittedName>
</protein>
<dbReference type="SUPFAM" id="SSF53448">
    <property type="entry name" value="Nucleotide-diphospho-sugar transferases"/>
    <property type="match status" value="1"/>
</dbReference>
<dbReference type="InterPro" id="IPR029044">
    <property type="entry name" value="Nucleotide-diphossugar_trans"/>
</dbReference>
<feature type="domain" description="Glycosyltransferase 2-like" evidence="1">
    <location>
        <begin position="7"/>
        <end position="119"/>
    </location>
</feature>
<name>A0A8J8CAV4_9ARCH</name>
<evidence type="ECO:0000313" key="3">
    <source>
        <dbReference type="Proteomes" id="UP000716004"/>
    </source>
</evidence>
<comment type="caution">
    <text evidence="2">The sequence shown here is derived from an EMBL/GenBank/DDBJ whole genome shotgun (WGS) entry which is preliminary data.</text>
</comment>
<dbReference type="CDD" id="cd00761">
    <property type="entry name" value="Glyco_tranf_GTA_type"/>
    <property type="match status" value="1"/>
</dbReference>
<accession>A0A8J8CAV4</accession>
<sequence>MKEPFISVIVTAYNRKEYLREALQSVADQDLPKEEFETFVVMNFEDREIEEMCHRLNAEIIHTVERNVALFRYEAIDRARGQVLVFLDDDDRWESRKLSHVFELFSRDRNLGFYRNSIRFINHDGVEIDNPYRYRPIQYREKGSRLYIPGKVLEGYSEHIINRRYDFNCSSISIRKDILALNRESARGIQSSFDSFMFYCTVMSGYSFLVDNSVLTYYRINGNSISFTPTLDFSARQIVTYGTMQAMAVRHGKMVLLRLIERQIAFFELINAIHKSDVKKKEVISLAVLFSRYLRIYKIVENTVTEIISLVYVIHPPLGRSLYAKFTSVSSSVLP</sequence>
<dbReference type="InterPro" id="IPR001173">
    <property type="entry name" value="Glyco_trans_2-like"/>
</dbReference>
<dbReference type="PANTHER" id="PTHR43685">
    <property type="entry name" value="GLYCOSYLTRANSFERASE"/>
    <property type="match status" value="1"/>
</dbReference>
<dbReference type="Proteomes" id="UP000716004">
    <property type="component" value="Unassembled WGS sequence"/>
</dbReference>
<gene>
    <name evidence="2" type="ORF">J9259_04665</name>
</gene>
<dbReference type="EMBL" id="JAGVSJ010000009">
    <property type="protein sequence ID" value="MBX8631798.1"/>
    <property type="molecule type" value="Genomic_DNA"/>
</dbReference>
<dbReference type="InterPro" id="IPR050834">
    <property type="entry name" value="Glycosyltransf_2"/>
</dbReference>
<reference evidence="2" key="1">
    <citation type="submission" date="2021-04" db="EMBL/GenBank/DDBJ databases">
        <title>Genomic insights into ecological role and evolution of a novel Thermoplasmata order Candidatus Sysuiplasmatales.</title>
        <authorList>
            <person name="Yuan Y."/>
        </authorList>
    </citation>
    <scope>NUCLEOTIDE SEQUENCE</scope>
    <source>
        <strain evidence="2">YP2-bin.285</strain>
    </source>
</reference>